<reference evidence="2" key="1">
    <citation type="submission" date="2022-11" db="UniProtKB">
        <authorList>
            <consortium name="WormBaseParasite"/>
        </authorList>
    </citation>
    <scope>IDENTIFICATION</scope>
</reference>
<name>A0A915EFQ1_9BILA</name>
<accession>A0A915EFQ1</accession>
<protein>
    <submittedName>
        <fullName evidence="2">Uncharacterized protein</fullName>
    </submittedName>
</protein>
<keyword evidence="1" id="KW-1185">Reference proteome</keyword>
<evidence type="ECO:0000313" key="2">
    <source>
        <dbReference type="WBParaSite" id="jg5858"/>
    </source>
</evidence>
<organism evidence="1 2">
    <name type="scientific">Ditylenchus dipsaci</name>
    <dbReference type="NCBI Taxonomy" id="166011"/>
    <lineage>
        <taxon>Eukaryota</taxon>
        <taxon>Metazoa</taxon>
        <taxon>Ecdysozoa</taxon>
        <taxon>Nematoda</taxon>
        <taxon>Chromadorea</taxon>
        <taxon>Rhabditida</taxon>
        <taxon>Tylenchina</taxon>
        <taxon>Tylenchomorpha</taxon>
        <taxon>Sphaerularioidea</taxon>
        <taxon>Anguinidae</taxon>
        <taxon>Anguininae</taxon>
        <taxon>Ditylenchus</taxon>
    </lineage>
</organism>
<proteinExistence type="predicted"/>
<dbReference type="WBParaSite" id="jg5858">
    <property type="protein sequence ID" value="jg5858"/>
    <property type="gene ID" value="jg5858"/>
</dbReference>
<dbReference type="AlphaFoldDB" id="A0A915EFQ1"/>
<dbReference type="Proteomes" id="UP000887574">
    <property type="component" value="Unplaced"/>
</dbReference>
<sequence>MAALKPFPSNALPSISDHSVIPSLAQITTRAISLAISKPILDGDDSMMWSTTCKGKSPPGIPFRELKRWNEKHSHMFPELPKFNKSRRKTNNSTFHSSIVWLPLKFYIDDLTTAKKIIGVDCADWPLMKFQFACCYALEDLLINDYLFDKVRRKTFKKQLDEHCVYHFWLRVLDNKDEWNRLYRPDRILVDQCLLQVFQFAMTFGYFELVLRLWMGLLKINKKLLDFCAGKRSALVLNTVI</sequence>
<evidence type="ECO:0000313" key="1">
    <source>
        <dbReference type="Proteomes" id="UP000887574"/>
    </source>
</evidence>